<dbReference type="AlphaFoldDB" id="A0A9D4L4L0"/>
<protein>
    <submittedName>
        <fullName evidence="2">Uncharacterized protein</fullName>
    </submittedName>
</protein>
<reference evidence="2" key="2">
    <citation type="submission" date="2020-11" db="EMBL/GenBank/DDBJ databases">
        <authorList>
            <person name="McCartney M.A."/>
            <person name="Auch B."/>
            <person name="Kono T."/>
            <person name="Mallez S."/>
            <person name="Becker A."/>
            <person name="Gohl D.M."/>
            <person name="Silverstein K.A.T."/>
            <person name="Koren S."/>
            <person name="Bechman K.B."/>
            <person name="Herman A."/>
            <person name="Abrahante J.E."/>
            <person name="Garbe J."/>
        </authorList>
    </citation>
    <scope>NUCLEOTIDE SEQUENCE</scope>
    <source>
        <strain evidence="2">Duluth1</strain>
        <tissue evidence="2">Whole animal</tissue>
    </source>
</reference>
<evidence type="ECO:0000313" key="2">
    <source>
        <dbReference type="EMBL" id="KAH3851496.1"/>
    </source>
</evidence>
<dbReference type="OrthoDB" id="194358at2759"/>
<feature type="compositionally biased region" description="Low complexity" evidence="1">
    <location>
        <begin position="282"/>
        <end position="294"/>
    </location>
</feature>
<feature type="compositionally biased region" description="Polar residues" evidence="1">
    <location>
        <begin position="90"/>
        <end position="106"/>
    </location>
</feature>
<comment type="caution">
    <text evidence="2">The sequence shown here is derived from an EMBL/GenBank/DDBJ whole genome shotgun (WGS) entry which is preliminary data.</text>
</comment>
<dbReference type="Proteomes" id="UP000828390">
    <property type="component" value="Unassembled WGS sequence"/>
</dbReference>
<gene>
    <name evidence="2" type="ORF">DPMN_093978</name>
</gene>
<dbReference type="EMBL" id="JAIWYP010000003">
    <property type="protein sequence ID" value="KAH3851496.1"/>
    <property type="molecule type" value="Genomic_DNA"/>
</dbReference>
<feature type="region of interest" description="Disordered" evidence="1">
    <location>
        <begin position="90"/>
        <end position="112"/>
    </location>
</feature>
<sequence length="325" mass="35713">MSIKLEDHKTAPSGKYAYFHMPRDVYNMLLGYCKLVRQGNADEDTAGYRPVFGTVDEDACHSAINKWLKAAWKNSGMEDKYPDFKMKLTNNRKQQKKASSTRSATALNPEPGQEYVPVLSDAASATLAPELPTTTVKELPLVPSDAAPAPALVLSTTTSKELPVVPSHATLPPRPGATHRQGATRYPPWAVTRRTCPHPGATHHQGATRGPPWAVTRRPGPTGTDSHGDQPGRLPGRTNWRCLLSAQAQQASSDSDSEQPVSFVFRKRSRRFSFESEDDDLTTTTSSRATTGTRNRVSADETREISEVFADNITQLDCVERSCTY</sequence>
<name>A0A9D4L4L0_DREPO</name>
<keyword evidence="3" id="KW-1185">Reference proteome</keyword>
<accession>A0A9D4L4L0</accession>
<evidence type="ECO:0000256" key="1">
    <source>
        <dbReference type="SAM" id="MobiDB-lite"/>
    </source>
</evidence>
<reference evidence="2" key="1">
    <citation type="journal article" date="2019" name="bioRxiv">
        <title>The Genome of the Zebra Mussel, Dreissena polymorpha: A Resource for Invasive Species Research.</title>
        <authorList>
            <person name="McCartney M.A."/>
            <person name="Auch B."/>
            <person name="Kono T."/>
            <person name="Mallez S."/>
            <person name="Zhang Y."/>
            <person name="Obille A."/>
            <person name="Becker A."/>
            <person name="Abrahante J.E."/>
            <person name="Garbe J."/>
            <person name="Badalamenti J.P."/>
            <person name="Herman A."/>
            <person name="Mangelson H."/>
            <person name="Liachko I."/>
            <person name="Sullivan S."/>
            <person name="Sone E.D."/>
            <person name="Koren S."/>
            <person name="Silverstein K.A.T."/>
            <person name="Beckman K.B."/>
            <person name="Gohl D.M."/>
        </authorList>
    </citation>
    <scope>NUCLEOTIDE SEQUENCE</scope>
    <source>
        <strain evidence="2">Duluth1</strain>
        <tissue evidence="2">Whole animal</tissue>
    </source>
</reference>
<proteinExistence type="predicted"/>
<feature type="region of interest" description="Disordered" evidence="1">
    <location>
        <begin position="274"/>
        <end position="298"/>
    </location>
</feature>
<organism evidence="2 3">
    <name type="scientific">Dreissena polymorpha</name>
    <name type="common">Zebra mussel</name>
    <name type="synonym">Mytilus polymorpha</name>
    <dbReference type="NCBI Taxonomy" id="45954"/>
    <lineage>
        <taxon>Eukaryota</taxon>
        <taxon>Metazoa</taxon>
        <taxon>Spiralia</taxon>
        <taxon>Lophotrochozoa</taxon>
        <taxon>Mollusca</taxon>
        <taxon>Bivalvia</taxon>
        <taxon>Autobranchia</taxon>
        <taxon>Heteroconchia</taxon>
        <taxon>Euheterodonta</taxon>
        <taxon>Imparidentia</taxon>
        <taxon>Neoheterodontei</taxon>
        <taxon>Myida</taxon>
        <taxon>Dreissenoidea</taxon>
        <taxon>Dreissenidae</taxon>
        <taxon>Dreissena</taxon>
    </lineage>
</organism>
<evidence type="ECO:0000313" key="3">
    <source>
        <dbReference type="Proteomes" id="UP000828390"/>
    </source>
</evidence>
<feature type="region of interest" description="Disordered" evidence="1">
    <location>
        <begin position="199"/>
        <end position="236"/>
    </location>
</feature>
<feature type="region of interest" description="Disordered" evidence="1">
    <location>
        <begin position="164"/>
        <end position="183"/>
    </location>
</feature>